<feature type="non-terminal residue" evidence="1">
    <location>
        <position position="124"/>
    </location>
</feature>
<name>X0Y436_9ZZZZ</name>
<dbReference type="AlphaFoldDB" id="X0Y436"/>
<evidence type="ECO:0000313" key="1">
    <source>
        <dbReference type="EMBL" id="GAG43443.1"/>
    </source>
</evidence>
<reference evidence="1" key="1">
    <citation type="journal article" date="2014" name="Front. Microbiol.">
        <title>High frequency of phylogenetically diverse reductive dehalogenase-homologous genes in deep subseafloor sedimentary metagenomes.</title>
        <authorList>
            <person name="Kawai M."/>
            <person name="Futagami T."/>
            <person name="Toyoda A."/>
            <person name="Takaki Y."/>
            <person name="Nishi S."/>
            <person name="Hori S."/>
            <person name="Arai W."/>
            <person name="Tsubouchi T."/>
            <person name="Morono Y."/>
            <person name="Uchiyama I."/>
            <person name="Ito T."/>
            <person name="Fujiyama A."/>
            <person name="Inagaki F."/>
            <person name="Takami H."/>
        </authorList>
    </citation>
    <scope>NUCLEOTIDE SEQUENCE</scope>
    <source>
        <strain evidence="1">Expedition CK06-06</strain>
    </source>
</reference>
<feature type="non-terminal residue" evidence="1">
    <location>
        <position position="1"/>
    </location>
</feature>
<dbReference type="EMBL" id="BARS01057858">
    <property type="protein sequence ID" value="GAG43443.1"/>
    <property type="molecule type" value="Genomic_DNA"/>
</dbReference>
<accession>X0Y436</accession>
<organism evidence="1">
    <name type="scientific">marine sediment metagenome</name>
    <dbReference type="NCBI Taxonomy" id="412755"/>
    <lineage>
        <taxon>unclassified sequences</taxon>
        <taxon>metagenomes</taxon>
        <taxon>ecological metagenomes</taxon>
    </lineage>
</organism>
<comment type="caution">
    <text evidence="1">The sequence shown here is derived from an EMBL/GenBank/DDBJ whole genome shotgun (WGS) entry which is preliminary data.</text>
</comment>
<proteinExistence type="predicted"/>
<gene>
    <name evidence="1" type="ORF">S01H1_84654</name>
</gene>
<sequence>NLSEVARVPPGRRAASFTFSSDVIGGPVVGWASAQEYWDRLSEARRRDITVPSAMSISGAAFSPAMGKQNLGPVGAALAMANLRLGVWLPHPQMVNDLVEEDTTRSRFAWARKRPGWPWFFKEV</sequence>
<protein>
    <submittedName>
        <fullName evidence="1">Uncharacterized protein</fullName>
    </submittedName>
</protein>